<dbReference type="EMBL" id="BMQC01000025">
    <property type="protein sequence ID" value="GGK43384.1"/>
    <property type="molecule type" value="Genomic_DNA"/>
</dbReference>
<evidence type="ECO:0000256" key="1">
    <source>
        <dbReference type="ARBA" id="ARBA00022691"/>
    </source>
</evidence>
<dbReference type="PANTHER" id="PTHR11228">
    <property type="entry name" value="RADICAL SAM DOMAIN PROTEIN"/>
    <property type="match status" value="1"/>
</dbReference>
<dbReference type="SUPFAM" id="SSF102114">
    <property type="entry name" value="Radical SAM enzymes"/>
    <property type="match status" value="1"/>
</dbReference>
<keyword evidence="1" id="KW-0949">S-adenosyl-L-methionine</keyword>
<reference evidence="6" key="2">
    <citation type="submission" date="2020-09" db="EMBL/GenBank/DDBJ databases">
        <authorList>
            <person name="Sun Q."/>
            <person name="Ohkuma M."/>
        </authorList>
    </citation>
    <scope>NUCLEOTIDE SEQUENCE</scope>
    <source>
        <strain evidence="6">JCM 3091</strain>
    </source>
</reference>
<evidence type="ECO:0000313" key="6">
    <source>
        <dbReference type="EMBL" id="GGK43384.1"/>
    </source>
</evidence>
<proteinExistence type="predicted"/>
<dbReference type="RefSeq" id="WP_189115935.1">
    <property type="nucleotide sequence ID" value="NZ_BMQC01000025.1"/>
</dbReference>
<dbReference type="SFLD" id="SFLDG01067">
    <property type="entry name" value="SPASM/twitch_domain_containing"/>
    <property type="match status" value="1"/>
</dbReference>
<keyword evidence="7" id="KW-1185">Reference proteome</keyword>
<protein>
    <recommendedName>
        <fullName evidence="5">Radical SAM core domain-containing protein</fullName>
    </recommendedName>
</protein>
<dbReference type="InterPro" id="IPR013785">
    <property type="entry name" value="Aldolase_TIM"/>
</dbReference>
<evidence type="ECO:0000259" key="5">
    <source>
        <dbReference type="Pfam" id="PF04055"/>
    </source>
</evidence>
<evidence type="ECO:0000256" key="2">
    <source>
        <dbReference type="ARBA" id="ARBA00022723"/>
    </source>
</evidence>
<evidence type="ECO:0000256" key="4">
    <source>
        <dbReference type="ARBA" id="ARBA00023014"/>
    </source>
</evidence>
<name>A0A8J3BUC8_9ACTN</name>
<dbReference type="CDD" id="cd01335">
    <property type="entry name" value="Radical_SAM"/>
    <property type="match status" value="1"/>
</dbReference>
<dbReference type="InterPro" id="IPR058240">
    <property type="entry name" value="rSAM_sf"/>
</dbReference>
<accession>A0A8J3BUC8</accession>
<keyword evidence="2" id="KW-0479">Metal-binding</keyword>
<keyword evidence="4" id="KW-0411">Iron-sulfur</keyword>
<dbReference type="InterPro" id="IPR007197">
    <property type="entry name" value="rSAM"/>
</dbReference>
<dbReference type="GO" id="GO:0051536">
    <property type="term" value="F:iron-sulfur cluster binding"/>
    <property type="evidence" value="ECO:0007669"/>
    <property type="project" value="UniProtKB-KW"/>
</dbReference>
<dbReference type="Proteomes" id="UP000662200">
    <property type="component" value="Unassembled WGS sequence"/>
</dbReference>
<dbReference type="AlphaFoldDB" id="A0A8J3BUC8"/>
<evidence type="ECO:0000313" key="7">
    <source>
        <dbReference type="Proteomes" id="UP000662200"/>
    </source>
</evidence>
<dbReference type="SFLD" id="SFLDS00029">
    <property type="entry name" value="Radical_SAM"/>
    <property type="match status" value="1"/>
</dbReference>
<dbReference type="GO" id="GO:0003824">
    <property type="term" value="F:catalytic activity"/>
    <property type="evidence" value="ECO:0007669"/>
    <property type="project" value="InterPro"/>
</dbReference>
<keyword evidence="3" id="KW-0408">Iron</keyword>
<evidence type="ECO:0000256" key="3">
    <source>
        <dbReference type="ARBA" id="ARBA00023004"/>
    </source>
</evidence>
<comment type="caution">
    <text evidence="6">The sequence shown here is derived from an EMBL/GenBank/DDBJ whole genome shotgun (WGS) entry which is preliminary data.</text>
</comment>
<dbReference type="Gene3D" id="3.20.20.70">
    <property type="entry name" value="Aldolase class I"/>
    <property type="match status" value="1"/>
</dbReference>
<organism evidence="6 7">
    <name type="scientific">Pilimelia terevasa</name>
    <dbReference type="NCBI Taxonomy" id="53372"/>
    <lineage>
        <taxon>Bacteria</taxon>
        <taxon>Bacillati</taxon>
        <taxon>Actinomycetota</taxon>
        <taxon>Actinomycetes</taxon>
        <taxon>Micromonosporales</taxon>
        <taxon>Micromonosporaceae</taxon>
        <taxon>Pilimelia</taxon>
    </lineage>
</organism>
<dbReference type="PANTHER" id="PTHR11228:SF7">
    <property type="entry name" value="PQQA PEPTIDE CYCLASE"/>
    <property type="match status" value="1"/>
</dbReference>
<gene>
    <name evidence="6" type="ORF">GCM10010124_40190</name>
</gene>
<dbReference type="Pfam" id="PF04055">
    <property type="entry name" value="Radical_SAM"/>
    <property type="match status" value="1"/>
</dbReference>
<dbReference type="GO" id="GO:0046872">
    <property type="term" value="F:metal ion binding"/>
    <property type="evidence" value="ECO:0007669"/>
    <property type="project" value="UniProtKB-KW"/>
</dbReference>
<feature type="domain" description="Radical SAM core" evidence="5">
    <location>
        <begin position="14"/>
        <end position="107"/>
    </location>
</feature>
<sequence length="299" mass="34735">MSQNKIWRPAIEFNLTEHCNLSCTHCDHASSVMPPRFADLASFTRDIEALSHTLEAAEFKFVGGEPLLHPELLDFLKVARRVGIARRFILVTNGVLLHKVPDEFWDLIDGMWISIYPGVRNRFDWDWVQQKADEHRIFVWRKETPEFAQRSLIAEIRSEELVQMVFDNCDLAHLESCHAVYEGRYYMCAPSVWTEPRLALRGVTFNNRQVDSVALHDNPNLRDELDELIRRRQPLEACRYCLGSWARKTPNKQLTIKRAAEFLRREPEDLADLVDPELLVPQPFLKENGNTARVVVDQA</sequence>
<dbReference type="InterPro" id="IPR050377">
    <property type="entry name" value="Radical_SAM_PqqE_MftC-like"/>
</dbReference>
<reference evidence="6" key="1">
    <citation type="journal article" date="2014" name="Int. J. Syst. Evol. Microbiol.">
        <title>Complete genome sequence of Corynebacterium casei LMG S-19264T (=DSM 44701T), isolated from a smear-ripened cheese.</title>
        <authorList>
            <consortium name="US DOE Joint Genome Institute (JGI-PGF)"/>
            <person name="Walter F."/>
            <person name="Albersmeier A."/>
            <person name="Kalinowski J."/>
            <person name="Ruckert C."/>
        </authorList>
    </citation>
    <scope>NUCLEOTIDE SEQUENCE</scope>
    <source>
        <strain evidence="6">JCM 3091</strain>
    </source>
</reference>